<organism evidence="1 2">
    <name type="scientific">Cricetulus griseus</name>
    <name type="common">Chinese hamster</name>
    <name type="synonym">Cricetulus barabensis griseus</name>
    <dbReference type="NCBI Taxonomy" id="10029"/>
    <lineage>
        <taxon>Eukaryota</taxon>
        <taxon>Metazoa</taxon>
        <taxon>Chordata</taxon>
        <taxon>Craniata</taxon>
        <taxon>Vertebrata</taxon>
        <taxon>Euteleostomi</taxon>
        <taxon>Mammalia</taxon>
        <taxon>Eutheria</taxon>
        <taxon>Euarchontoglires</taxon>
        <taxon>Glires</taxon>
        <taxon>Rodentia</taxon>
        <taxon>Myomorpha</taxon>
        <taxon>Muroidea</taxon>
        <taxon>Cricetidae</taxon>
        <taxon>Cricetinae</taxon>
        <taxon>Cricetulus</taxon>
    </lineage>
</organism>
<protein>
    <submittedName>
        <fullName evidence="1">Retrovirus-related Pol polyprotein LINE-1</fullName>
    </submittedName>
</protein>
<dbReference type="Proteomes" id="UP000001075">
    <property type="component" value="Unassembled WGS sequence"/>
</dbReference>
<dbReference type="EMBL" id="JH000185">
    <property type="protein sequence ID" value="EGW09538.1"/>
    <property type="molecule type" value="Genomic_DNA"/>
</dbReference>
<sequence>MFIKEALLKLKSHIKLHTLIVGDFNIPLSSLDWNTRQKINKETKDLIQIMAQLALTDIYRTFHPNIKQYTFFSVPHGTSSKIYHILGNIANLNRYKIKITPSILSDHHALKLVFNSNTNC</sequence>
<dbReference type="AlphaFoldDB" id="G3H713"/>
<dbReference type="InParanoid" id="G3H713"/>
<proteinExistence type="predicted"/>
<evidence type="ECO:0000313" key="2">
    <source>
        <dbReference type="Proteomes" id="UP000001075"/>
    </source>
</evidence>
<accession>G3H713</accession>
<name>G3H713_CRIGR</name>
<dbReference type="STRING" id="10029.G3H713"/>
<reference evidence="2" key="1">
    <citation type="journal article" date="2011" name="Nat. Biotechnol.">
        <title>The genomic sequence of the Chinese hamster ovary (CHO)-K1 cell line.</title>
        <authorList>
            <person name="Xu X."/>
            <person name="Nagarajan H."/>
            <person name="Lewis N.E."/>
            <person name="Pan S."/>
            <person name="Cai Z."/>
            <person name="Liu X."/>
            <person name="Chen W."/>
            <person name="Xie M."/>
            <person name="Wang W."/>
            <person name="Hammond S."/>
            <person name="Andersen M.R."/>
            <person name="Neff N."/>
            <person name="Passarelli B."/>
            <person name="Koh W."/>
            <person name="Fan H.C."/>
            <person name="Wang J."/>
            <person name="Gui Y."/>
            <person name="Lee K.H."/>
            <person name="Betenbaugh M.J."/>
            <person name="Quake S.R."/>
            <person name="Famili I."/>
            <person name="Palsson B.O."/>
            <person name="Wang J."/>
        </authorList>
    </citation>
    <scope>NUCLEOTIDE SEQUENCE [LARGE SCALE GENOMIC DNA]</scope>
    <source>
        <strain evidence="2">CHO K1 cell line</strain>
    </source>
</reference>
<dbReference type="Gene3D" id="3.60.10.10">
    <property type="entry name" value="Endonuclease/exonuclease/phosphatase"/>
    <property type="match status" value="1"/>
</dbReference>
<dbReference type="SUPFAM" id="SSF56219">
    <property type="entry name" value="DNase I-like"/>
    <property type="match status" value="1"/>
</dbReference>
<dbReference type="InterPro" id="IPR036691">
    <property type="entry name" value="Endo/exonu/phosph_ase_sf"/>
</dbReference>
<gene>
    <name evidence="1" type="ORF">I79_006138</name>
</gene>
<evidence type="ECO:0000313" key="1">
    <source>
        <dbReference type="EMBL" id="EGW09538.1"/>
    </source>
</evidence>